<sequence length="115" mass="12073">MQFTTALLTLALAALSSAQQSNVLLGRNVNFAGPSTDQVNLPVTFGACVNLPAPFAGDLSAIAPNSGTRCFLFNQPNCQGAQPPCANGCPVQGRVNDLGTIFFNDQTQSLRCERV</sequence>
<dbReference type="EMBL" id="JAADJZ010000006">
    <property type="protein sequence ID" value="KAF2874166.1"/>
    <property type="molecule type" value="Genomic_DNA"/>
</dbReference>
<comment type="caution">
    <text evidence="2">The sequence shown here is derived from an EMBL/GenBank/DDBJ whole genome shotgun (WGS) entry which is preliminary data.</text>
</comment>
<dbReference type="Proteomes" id="UP000481861">
    <property type="component" value="Unassembled WGS sequence"/>
</dbReference>
<organism evidence="2 3">
    <name type="scientific">Massariosphaeria phaeospora</name>
    <dbReference type="NCBI Taxonomy" id="100035"/>
    <lineage>
        <taxon>Eukaryota</taxon>
        <taxon>Fungi</taxon>
        <taxon>Dikarya</taxon>
        <taxon>Ascomycota</taxon>
        <taxon>Pezizomycotina</taxon>
        <taxon>Dothideomycetes</taxon>
        <taxon>Pleosporomycetidae</taxon>
        <taxon>Pleosporales</taxon>
        <taxon>Pleosporales incertae sedis</taxon>
        <taxon>Massariosphaeria</taxon>
    </lineage>
</organism>
<reference evidence="2 3" key="1">
    <citation type="submission" date="2020-01" db="EMBL/GenBank/DDBJ databases">
        <authorList>
            <consortium name="DOE Joint Genome Institute"/>
            <person name="Haridas S."/>
            <person name="Albert R."/>
            <person name="Binder M."/>
            <person name="Bloem J."/>
            <person name="Labutti K."/>
            <person name="Salamov A."/>
            <person name="Andreopoulos B."/>
            <person name="Baker S.E."/>
            <person name="Barry K."/>
            <person name="Bills G."/>
            <person name="Bluhm B.H."/>
            <person name="Cannon C."/>
            <person name="Castanera R."/>
            <person name="Culley D.E."/>
            <person name="Daum C."/>
            <person name="Ezra D."/>
            <person name="Gonzalez J.B."/>
            <person name="Henrissat B."/>
            <person name="Kuo A."/>
            <person name="Liang C."/>
            <person name="Lipzen A."/>
            <person name="Lutzoni F."/>
            <person name="Magnuson J."/>
            <person name="Mondo S."/>
            <person name="Nolan M."/>
            <person name="Ohm R."/>
            <person name="Pangilinan J."/>
            <person name="Park H.-J.H."/>
            <person name="Ramirez L."/>
            <person name="Alfaro M."/>
            <person name="Sun H."/>
            <person name="Tritt A."/>
            <person name="Yoshinaga Y."/>
            <person name="Zwiers L.-H.L."/>
            <person name="Turgeon B.G."/>
            <person name="Goodwin S.B."/>
            <person name="Spatafora J.W."/>
            <person name="Crous P.W."/>
            <person name="Grigoriev I.V."/>
        </authorList>
    </citation>
    <scope>NUCLEOTIDE SEQUENCE [LARGE SCALE GENOMIC DNA]</scope>
    <source>
        <strain evidence="2 3">CBS 611.86</strain>
    </source>
</reference>
<feature type="chain" id="PRO_5028883029" evidence="1">
    <location>
        <begin position="19"/>
        <end position="115"/>
    </location>
</feature>
<dbReference type="AlphaFoldDB" id="A0A7C8IBV5"/>
<evidence type="ECO:0000313" key="3">
    <source>
        <dbReference type="Proteomes" id="UP000481861"/>
    </source>
</evidence>
<name>A0A7C8IBV5_9PLEO</name>
<accession>A0A7C8IBV5</accession>
<evidence type="ECO:0000313" key="2">
    <source>
        <dbReference type="EMBL" id="KAF2874166.1"/>
    </source>
</evidence>
<proteinExistence type="predicted"/>
<keyword evidence="1" id="KW-0732">Signal</keyword>
<gene>
    <name evidence="2" type="ORF">BDV95DRAFT_604365</name>
</gene>
<dbReference type="OrthoDB" id="2826615at2759"/>
<keyword evidence="3" id="KW-1185">Reference proteome</keyword>
<protein>
    <submittedName>
        <fullName evidence="2">Uncharacterized protein</fullName>
    </submittedName>
</protein>
<evidence type="ECO:0000256" key="1">
    <source>
        <dbReference type="SAM" id="SignalP"/>
    </source>
</evidence>
<feature type="signal peptide" evidence="1">
    <location>
        <begin position="1"/>
        <end position="18"/>
    </location>
</feature>